<reference evidence="1" key="2">
    <citation type="journal article" date="2022" name="New Phytol.">
        <title>Evolutionary transition to the ectomycorrhizal habit in the genomes of a hyperdiverse lineage of mushroom-forming fungi.</title>
        <authorList>
            <person name="Looney B."/>
            <person name="Miyauchi S."/>
            <person name="Morin E."/>
            <person name="Drula E."/>
            <person name="Courty P.E."/>
            <person name="Kohler A."/>
            <person name="Kuo A."/>
            <person name="LaButti K."/>
            <person name="Pangilinan J."/>
            <person name="Lipzen A."/>
            <person name="Riley R."/>
            <person name="Andreopoulos W."/>
            <person name="He G."/>
            <person name="Johnson J."/>
            <person name="Nolan M."/>
            <person name="Tritt A."/>
            <person name="Barry K.W."/>
            <person name="Grigoriev I.V."/>
            <person name="Nagy L.G."/>
            <person name="Hibbett D."/>
            <person name="Henrissat B."/>
            <person name="Matheny P.B."/>
            <person name="Labbe J."/>
            <person name="Martin F.M."/>
        </authorList>
    </citation>
    <scope>NUCLEOTIDE SEQUENCE</scope>
    <source>
        <strain evidence="1">EC-137</strain>
    </source>
</reference>
<name>A0ACB8QHK2_9AGAM</name>
<sequence>MFELLTFFLSTSPMSTPKITELHLVAHYTRPDIMHLILKYGANVHAWEGDNGSALVASKVHTEVARLLLERSTDVSHRDDDGYAALHCVAQEGYVHLARALLEHQLDVINTSDKRGQTALHVTADYGRVKLGRVLFYHNADADIHDEDGAAALDITQREGYTDIVHLLLGHEEIAEKSEGVPSCNLRERVDTAWTSFTVPYGVTLWATWLI</sequence>
<reference evidence="1" key="1">
    <citation type="submission" date="2021-02" db="EMBL/GenBank/DDBJ databases">
        <authorList>
            <consortium name="DOE Joint Genome Institute"/>
            <person name="Ahrendt S."/>
            <person name="Looney B.P."/>
            <person name="Miyauchi S."/>
            <person name="Morin E."/>
            <person name="Drula E."/>
            <person name="Courty P.E."/>
            <person name="Chicoki N."/>
            <person name="Fauchery L."/>
            <person name="Kohler A."/>
            <person name="Kuo A."/>
            <person name="Labutti K."/>
            <person name="Pangilinan J."/>
            <person name="Lipzen A."/>
            <person name="Riley R."/>
            <person name="Andreopoulos W."/>
            <person name="He G."/>
            <person name="Johnson J."/>
            <person name="Barry K.W."/>
            <person name="Grigoriev I.V."/>
            <person name="Nagy L."/>
            <person name="Hibbett D."/>
            <person name="Henrissat B."/>
            <person name="Matheny P.B."/>
            <person name="Labbe J."/>
            <person name="Martin F."/>
        </authorList>
    </citation>
    <scope>NUCLEOTIDE SEQUENCE</scope>
    <source>
        <strain evidence="1">EC-137</strain>
    </source>
</reference>
<keyword evidence="2" id="KW-1185">Reference proteome</keyword>
<gene>
    <name evidence="1" type="ORF">K488DRAFT_53434</name>
</gene>
<proteinExistence type="predicted"/>
<accession>A0ACB8QHK2</accession>
<evidence type="ECO:0000313" key="1">
    <source>
        <dbReference type="EMBL" id="KAI0030786.1"/>
    </source>
</evidence>
<organism evidence="1 2">
    <name type="scientific">Vararia minispora EC-137</name>
    <dbReference type="NCBI Taxonomy" id="1314806"/>
    <lineage>
        <taxon>Eukaryota</taxon>
        <taxon>Fungi</taxon>
        <taxon>Dikarya</taxon>
        <taxon>Basidiomycota</taxon>
        <taxon>Agaricomycotina</taxon>
        <taxon>Agaricomycetes</taxon>
        <taxon>Russulales</taxon>
        <taxon>Lachnocladiaceae</taxon>
        <taxon>Vararia</taxon>
    </lineage>
</organism>
<comment type="caution">
    <text evidence="1">The sequence shown here is derived from an EMBL/GenBank/DDBJ whole genome shotgun (WGS) entry which is preliminary data.</text>
</comment>
<dbReference type="EMBL" id="MU273605">
    <property type="protein sequence ID" value="KAI0030786.1"/>
    <property type="molecule type" value="Genomic_DNA"/>
</dbReference>
<evidence type="ECO:0000313" key="2">
    <source>
        <dbReference type="Proteomes" id="UP000814128"/>
    </source>
</evidence>
<protein>
    <submittedName>
        <fullName evidence="1">Ankyrin repeat-containing domain protein</fullName>
    </submittedName>
</protein>
<dbReference type="Proteomes" id="UP000814128">
    <property type="component" value="Unassembled WGS sequence"/>
</dbReference>